<evidence type="ECO:0000313" key="13">
    <source>
        <dbReference type="Proteomes" id="UP000243180"/>
    </source>
</evidence>
<dbReference type="KEGG" id="slim:SCL_0399"/>
<feature type="modified residue" description="N6-(pyridoxal phosphate)lysine" evidence="9 10">
    <location>
        <position position="235"/>
    </location>
</feature>
<dbReference type="Gene3D" id="3.90.1150.10">
    <property type="entry name" value="Aspartate Aminotransferase, domain 1"/>
    <property type="match status" value="1"/>
</dbReference>
<dbReference type="InterPro" id="IPR004723">
    <property type="entry name" value="AONS_Archaea/Proteobacteria"/>
</dbReference>
<comment type="cofactor">
    <cofactor evidence="1 9 10">
        <name>pyridoxal 5'-phosphate</name>
        <dbReference type="ChEBI" id="CHEBI:597326"/>
    </cofactor>
</comment>
<evidence type="ECO:0000256" key="5">
    <source>
        <dbReference type="ARBA" id="ARBA00022679"/>
    </source>
</evidence>
<dbReference type="InterPro" id="IPR050087">
    <property type="entry name" value="AON_synthase_class-II"/>
</dbReference>
<proteinExistence type="inferred from homology"/>
<dbReference type="RefSeq" id="WP_096359495.1">
    <property type="nucleotide sequence ID" value="NZ_AP014879.1"/>
</dbReference>
<evidence type="ECO:0000313" key="12">
    <source>
        <dbReference type="EMBL" id="BAV32721.1"/>
    </source>
</evidence>
<dbReference type="InParanoid" id="A0A1B4XD47"/>
<gene>
    <name evidence="9" type="primary">bioF</name>
    <name evidence="12" type="ORF">SCL_0399</name>
</gene>
<evidence type="ECO:0000256" key="1">
    <source>
        <dbReference type="ARBA" id="ARBA00001933"/>
    </source>
</evidence>
<dbReference type="InterPro" id="IPR022834">
    <property type="entry name" value="AONS_Proteobacteria"/>
</dbReference>
<comment type="similarity">
    <text evidence="3 9">Belongs to the class-II pyridoxal-phosphate-dependent aminotransferase family. BioF subfamily.</text>
</comment>
<dbReference type="EMBL" id="AP014879">
    <property type="protein sequence ID" value="BAV32721.1"/>
    <property type="molecule type" value="Genomic_DNA"/>
</dbReference>
<feature type="binding site" evidence="9">
    <location>
        <position position="18"/>
    </location>
    <ligand>
        <name>substrate</name>
    </ligand>
</feature>
<evidence type="ECO:0000256" key="7">
    <source>
        <dbReference type="ARBA" id="ARBA00022898"/>
    </source>
</evidence>
<dbReference type="Pfam" id="PF00155">
    <property type="entry name" value="Aminotran_1_2"/>
    <property type="match status" value="1"/>
</dbReference>
<evidence type="ECO:0000256" key="10">
    <source>
        <dbReference type="PIRSR" id="PIRSR604723-51"/>
    </source>
</evidence>
<feature type="binding site" evidence="9">
    <location>
        <position position="203"/>
    </location>
    <ligand>
        <name>pyridoxal 5'-phosphate</name>
        <dbReference type="ChEBI" id="CHEBI:597326"/>
    </ligand>
</feature>
<feature type="binding site" evidence="9">
    <location>
        <position position="232"/>
    </location>
    <ligand>
        <name>pyridoxal 5'-phosphate</name>
        <dbReference type="ChEBI" id="CHEBI:597326"/>
    </ligand>
</feature>
<protein>
    <recommendedName>
        <fullName evidence="9">8-amino-7-oxononanoate synthase</fullName>
        <shortName evidence="9">AONS</shortName>
        <ecNumber evidence="9">2.3.1.47</ecNumber>
    </recommendedName>
    <alternativeName>
        <fullName evidence="9">7-keto-8-amino-pelargonic acid synthase</fullName>
        <shortName evidence="9">7-KAP synthase</shortName>
        <shortName evidence="9">KAPA synthase</shortName>
    </alternativeName>
    <alternativeName>
        <fullName evidence="9">8-amino-7-ketopelargonate synthase</fullName>
    </alternativeName>
</protein>
<evidence type="ECO:0000256" key="9">
    <source>
        <dbReference type="HAMAP-Rule" id="MF_01693"/>
    </source>
</evidence>
<dbReference type="PANTHER" id="PTHR13693:SF100">
    <property type="entry name" value="8-AMINO-7-OXONONANOATE SYNTHASE"/>
    <property type="match status" value="1"/>
</dbReference>
<comment type="pathway">
    <text evidence="2 9">Cofactor biosynthesis; biotin biosynthesis.</text>
</comment>
<evidence type="ECO:0000256" key="3">
    <source>
        <dbReference type="ARBA" id="ARBA00010008"/>
    </source>
</evidence>
<feature type="binding site" evidence="9">
    <location>
        <position position="175"/>
    </location>
    <ligand>
        <name>pyridoxal 5'-phosphate</name>
        <dbReference type="ChEBI" id="CHEBI:597326"/>
    </ligand>
</feature>
<evidence type="ECO:0000256" key="6">
    <source>
        <dbReference type="ARBA" id="ARBA00022756"/>
    </source>
</evidence>
<organism evidence="12 13">
    <name type="scientific">Sulfuricaulis limicola</name>
    <dbReference type="NCBI Taxonomy" id="1620215"/>
    <lineage>
        <taxon>Bacteria</taxon>
        <taxon>Pseudomonadati</taxon>
        <taxon>Pseudomonadota</taxon>
        <taxon>Gammaproteobacteria</taxon>
        <taxon>Acidiferrobacterales</taxon>
        <taxon>Acidiferrobacteraceae</taxon>
        <taxon>Sulfuricaulis</taxon>
    </lineage>
</organism>
<dbReference type="InterPro" id="IPR015424">
    <property type="entry name" value="PyrdxlP-dep_Trfase"/>
</dbReference>
<dbReference type="NCBIfam" id="TIGR00858">
    <property type="entry name" value="bioF"/>
    <property type="match status" value="1"/>
</dbReference>
<dbReference type="GO" id="GO:0009102">
    <property type="term" value="P:biotin biosynthetic process"/>
    <property type="evidence" value="ECO:0007669"/>
    <property type="project" value="UniProtKB-UniRule"/>
</dbReference>
<dbReference type="AlphaFoldDB" id="A0A1B4XD47"/>
<feature type="binding site" evidence="9">
    <location>
        <begin position="105"/>
        <end position="106"/>
    </location>
    <ligand>
        <name>pyridoxal 5'-phosphate</name>
        <dbReference type="ChEBI" id="CHEBI:597326"/>
    </ligand>
</feature>
<dbReference type="GO" id="GO:0030170">
    <property type="term" value="F:pyridoxal phosphate binding"/>
    <property type="evidence" value="ECO:0007669"/>
    <property type="project" value="UniProtKB-UniRule"/>
</dbReference>
<evidence type="ECO:0000259" key="11">
    <source>
        <dbReference type="Pfam" id="PF00155"/>
    </source>
</evidence>
<dbReference type="PROSITE" id="PS00599">
    <property type="entry name" value="AA_TRANSFER_CLASS_2"/>
    <property type="match status" value="1"/>
</dbReference>
<comment type="catalytic activity">
    <reaction evidence="8 9">
        <text>6-carboxyhexanoyl-[ACP] + L-alanine + H(+) = (8S)-8-amino-7-oxononanoate + holo-[ACP] + CO2</text>
        <dbReference type="Rhea" id="RHEA:42288"/>
        <dbReference type="Rhea" id="RHEA-COMP:9685"/>
        <dbReference type="Rhea" id="RHEA-COMP:9955"/>
        <dbReference type="ChEBI" id="CHEBI:15378"/>
        <dbReference type="ChEBI" id="CHEBI:16526"/>
        <dbReference type="ChEBI" id="CHEBI:57972"/>
        <dbReference type="ChEBI" id="CHEBI:64479"/>
        <dbReference type="ChEBI" id="CHEBI:78846"/>
        <dbReference type="ChEBI" id="CHEBI:149468"/>
        <dbReference type="EC" id="2.3.1.47"/>
    </reaction>
</comment>
<evidence type="ECO:0000256" key="4">
    <source>
        <dbReference type="ARBA" id="ARBA00011738"/>
    </source>
</evidence>
<dbReference type="OrthoDB" id="9807157at2"/>
<dbReference type="Gene3D" id="3.40.640.10">
    <property type="entry name" value="Type I PLP-dependent aspartate aminotransferase-like (Major domain)"/>
    <property type="match status" value="1"/>
</dbReference>
<comment type="subunit">
    <text evidence="4 9">Homodimer.</text>
</comment>
<dbReference type="FunCoup" id="A0A1B4XD47">
    <property type="interactions" value="197"/>
</dbReference>
<feature type="binding site" evidence="9">
    <location>
        <position position="349"/>
    </location>
    <ligand>
        <name>substrate</name>
    </ligand>
</feature>
<evidence type="ECO:0000256" key="2">
    <source>
        <dbReference type="ARBA" id="ARBA00004746"/>
    </source>
</evidence>
<accession>A0A1B4XD47</accession>
<keyword evidence="7 9" id="KW-0663">Pyridoxal phosphate</keyword>
<dbReference type="InterPro" id="IPR004839">
    <property type="entry name" value="Aminotransferase_I/II_large"/>
</dbReference>
<dbReference type="InterPro" id="IPR001917">
    <property type="entry name" value="Aminotrans_II_pyridoxalP_BS"/>
</dbReference>
<dbReference type="GO" id="GO:0008710">
    <property type="term" value="F:8-amino-7-oxononanoate synthase activity"/>
    <property type="evidence" value="ECO:0007669"/>
    <property type="project" value="UniProtKB-UniRule"/>
</dbReference>
<dbReference type="Proteomes" id="UP000243180">
    <property type="component" value="Chromosome"/>
</dbReference>
<keyword evidence="6 9" id="KW-0093">Biotin biosynthesis</keyword>
<keyword evidence="13" id="KW-1185">Reference proteome</keyword>
<dbReference type="EC" id="2.3.1.47" evidence="9"/>
<dbReference type="HAMAP" id="MF_01693">
    <property type="entry name" value="BioF_aminotrans_2"/>
    <property type="match status" value="1"/>
</dbReference>
<dbReference type="CDD" id="cd06454">
    <property type="entry name" value="KBL_like"/>
    <property type="match status" value="1"/>
</dbReference>
<evidence type="ECO:0000256" key="8">
    <source>
        <dbReference type="ARBA" id="ARBA00047715"/>
    </source>
</evidence>
<comment type="function">
    <text evidence="9">Catalyzes the decarboxylative condensation of pimeloyl-[acyl-carrier protein] and L-alanine to produce 8-amino-7-oxononanoate (AON), [acyl-carrier protein], and carbon dioxide.</text>
</comment>
<sequence length="380" mass="40815">MKTLEADLSRRRAQNLYRERLVLESSQGVEVRVGAETLLSFCSNDYLGLANDPRVIAAFQQGAQRYGVGAGASHLVSGHSRAHHVLEEELADFTGAARALLFSTGYMANLGVMSALTDRHDAIFEDRLNHASLIDAARLARARVTRYPHADVARLADILKHAPRGGLVTTDAVFSMDGDIAPLAGLAGLASEQDARLLVDDAHGLGVLGRNGRGTLEHLGMPLAPPVILMGTLGKALGVFGAFVAGEEALIETLIQRARTYIYTTALPPAVAEAVRASLRIVREEGWRRDRLRTLVARFRAGAERLGLVLLASPTPIQPVVLGTAEAALAASQRLREQGILVPAIRPPTVPEGSARLRITFSAAHEEKHVDRLLEALAML</sequence>
<feature type="binding site" evidence="9">
    <location>
        <position position="130"/>
    </location>
    <ligand>
        <name>substrate</name>
    </ligand>
</feature>
<keyword evidence="5 9" id="KW-0808">Transferase</keyword>
<dbReference type="InterPro" id="IPR015421">
    <property type="entry name" value="PyrdxlP-dep_Trfase_major"/>
</dbReference>
<dbReference type="PANTHER" id="PTHR13693">
    <property type="entry name" value="CLASS II AMINOTRANSFERASE/8-AMINO-7-OXONONANOATE SYNTHASE"/>
    <property type="match status" value="1"/>
</dbReference>
<dbReference type="SUPFAM" id="SSF53383">
    <property type="entry name" value="PLP-dependent transferases"/>
    <property type="match status" value="1"/>
</dbReference>
<feature type="domain" description="Aminotransferase class I/classII large" evidence="11">
    <location>
        <begin position="38"/>
        <end position="377"/>
    </location>
</feature>
<name>A0A1B4XD47_9GAMM</name>
<reference evidence="12 13" key="1">
    <citation type="submission" date="2015-05" db="EMBL/GenBank/DDBJ databases">
        <title>Complete genome sequence of a sulfur-oxidizing gammaproteobacterium strain HA5.</title>
        <authorList>
            <person name="Miura A."/>
            <person name="Kojima H."/>
            <person name="Fukui M."/>
        </authorList>
    </citation>
    <scope>NUCLEOTIDE SEQUENCE [LARGE SCALE GENOMIC DNA]</scope>
    <source>
        <strain evidence="12 13">HA5</strain>
    </source>
</reference>
<dbReference type="UniPathway" id="UPA00078"/>
<dbReference type="InterPro" id="IPR015422">
    <property type="entry name" value="PyrdxlP-dep_Trfase_small"/>
</dbReference>